<dbReference type="SUPFAM" id="SSF51735">
    <property type="entry name" value="NAD(P)-binding Rossmann-fold domains"/>
    <property type="match status" value="1"/>
</dbReference>
<dbReference type="EC" id="1.1.1.79" evidence="5"/>
<dbReference type="PANTHER" id="PTHR43333">
    <property type="entry name" value="2-HACID_DH_C DOMAIN-CONTAINING PROTEIN"/>
    <property type="match status" value="1"/>
</dbReference>
<dbReference type="Proteomes" id="UP000220639">
    <property type="component" value="Unassembled WGS sequence"/>
</dbReference>
<dbReference type="AlphaFoldDB" id="A0A285AX58"/>
<dbReference type="EMBL" id="UGMX01000002">
    <property type="protein sequence ID" value="STW05223.1"/>
    <property type="molecule type" value="Genomic_DNA"/>
</dbReference>
<evidence type="ECO:0000256" key="2">
    <source>
        <dbReference type="ARBA" id="ARBA00023027"/>
    </source>
</evidence>
<dbReference type="Proteomes" id="UP000254571">
    <property type="component" value="Unassembled WGS sequence"/>
</dbReference>
<dbReference type="GO" id="GO:0030267">
    <property type="term" value="F:glyoxylate reductase (NADPH) activity"/>
    <property type="evidence" value="ECO:0007669"/>
    <property type="project" value="UniProtKB-EC"/>
</dbReference>
<protein>
    <submittedName>
        <fullName evidence="4">2-ketoacid reductase</fullName>
    </submittedName>
    <submittedName>
        <fullName evidence="5">D-3-phosphoglycerate dehydrogenase</fullName>
        <ecNumber evidence="5">1.1.1.79</ecNumber>
    </submittedName>
</protein>
<accession>A0A285AX58</accession>
<dbReference type="GO" id="GO:0051287">
    <property type="term" value="F:NAD binding"/>
    <property type="evidence" value="ECO:0007669"/>
    <property type="project" value="InterPro"/>
</dbReference>
<proteinExistence type="predicted"/>
<dbReference type="PANTHER" id="PTHR43333:SF1">
    <property type="entry name" value="D-ISOMER SPECIFIC 2-HYDROXYACID DEHYDROGENASE NAD-BINDING DOMAIN-CONTAINING PROTEIN"/>
    <property type="match status" value="1"/>
</dbReference>
<feature type="domain" description="D-isomer specific 2-hydroxyacid dehydrogenase NAD-binding" evidence="3">
    <location>
        <begin position="107"/>
        <end position="277"/>
    </location>
</feature>
<keyword evidence="2" id="KW-0520">NAD</keyword>
<reference evidence="6" key="1">
    <citation type="submission" date="2017-08" db="EMBL/GenBank/DDBJ databases">
        <authorList>
            <person name="Brisse S."/>
        </authorList>
    </citation>
    <scope>NUCLEOTIDE SEQUENCE [LARGE SCALE GENOMIC DNA]</scope>
    <source>
        <strain evidence="6">06D021</strain>
    </source>
</reference>
<reference evidence="5 7" key="3">
    <citation type="submission" date="2018-06" db="EMBL/GenBank/DDBJ databases">
        <authorList>
            <consortium name="Pathogen Informatics"/>
            <person name="Doyle S."/>
        </authorList>
    </citation>
    <scope>NUCLEOTIDE SEQUENCE [LARGE SCALE GENOMIC DNA]</scope>
    <source>
        <strain evidence="5 7">NCTC9149</strain>
    </source>
</reference>
<dbReference type="InterPro" id="IPR006140">
    <property type="entry name" value="D-isomer_DH_NAD-bd"/>
</dbReference>
<dbReference type="CDD" id="cd12164">
    <property type="entry name" value="GDH_like_2"/>
    <property type="match status" value="1"/>
</dbReference>
<dbReference type="SUPFAM" id="SSF52283">
    <property type="entry name" value="Formate/glycerate dehydrogenase catalytic domain-like"/>
    <property type="match status" value="1"/>
</dbReference>
<evidence type="ECO:0000256" key="1">
    <source>
        <dbReference type="ARBA" id="ARBA00023002"/>
    </source>
</evidence>
<gene>
    <name evidence="5" type="primary">ghrA_1</name>
    <name evidence="4" type="ORF">KOSB73_20055</name>
    <name evidence="5" type="ORF">NCTC9149_01596</name>
</gene>
<dbReference type="InterPro" id="IPR036291">
    <property type="entry name" value="NAD(P)-bd_dom_sf"/>
</dbReference>
<evidence type="ECO:0000313" key="7">
    <source>
        <dbReference type="Proteomes" id="UP000254571"/>
    </source>
</evidence>
<evidence type="ECO:0000313" key="5">
    <source>
        <dbReference type="EMBL" id="STW05223.1"/>
    </source>
</evidence>
<sequence>MPMTQLTIVVDCNDPQYSEEICAALALFPQVKAVLPEDPAAREAQYACCWFPDPQLLARSPQLKLIQAASAGVDHLPASVFASDVPLCRVVDEDFRHGMFEYALWGVLWFQRRFDRALAHQRERVWKMYPQRAAADYHVGVMGLGEIGGYIASQLAGLGYRVSGWARSEKALTDVRCYHGEAQAGEFLGQLDALINVLPLTEQTRGILAHPLLQQLPDGAALINCGRGEHMVNRDVLEALDSGKLSGALLDVFPVEPLPQQDPLWQHPQVVITPHMASIAQTEVIARQLLDNIQRLRQALPLKNLVNKQSGY</sequence>
<reference evidence="4" key="2">
    <citation type="submission" date="2017-08" db="EMBL/GenBank/DDBJ databases">
        <authorList>
            <person name="de Groot N.N."/>
        </authorList>
    </citation>
    <scope>NUCLEOTIDE SEQUENCE [LARGE SCALE GENOMIC DNA]</scope>
    <source>
        <strain evidence="4">06D021</strain>
    </source>
</reference>
<evidence type="ECO:0000259" key="3">
    <source>
        <dbReference type="Pfam" id="PF02826"/>
    </source>
</evidence>
<name>A0A285AX58_9ENTR</name>
<dbReference type="EMBL" id="FZTC01000012">
    <property type="protein sequence ID" value="SNU33270.1"/>
    <property type="molecule type" value="Genomic_DNA"/>
</dbReference>
<dbReference type="Pfam" id="PF02826">
    <property type="entry name" value="2-Hacid_dh_C"/>
    <property type="match status" value="1"/>
</dbReference>
<organism evidence="4 6">
    <name type="scientific">Klebsiella grimontii</name>
    <dbReference type="NCBI Taxonomy" id="2058152"/>
    <lineage>
        <taxon>Bacteria</taxon>
        <taxon>Pseudomonadati</taxon>
        <taxon>Pseudomonadota</taxon>
        <taxon>Gammaproteobacteria</taxon>
        <taxon>Enterobacterales</taxon>
        <taxon>Enterobacteriaceae</taxon>
        <taxon>Klebsiella/Raoultella group</taxon>
        <taxon>Klebsiella</taxon>
    </lineage>
</organism>
<keyword evidence="1 5" id="KW-0560">Oxidoreductase</keyword>
<dbReference type="Gene3D" id="3.40.50.720">
    <property type="entry name" value="NAD(P)-binding Rossmann-like Domain"/>
    <property type="match status" value="2"/>
</dbReference>
<evidence type="ECO:0000313" key="6">
    <source>
        <dbReference type="Proteomes" id="UP000220639"/>
    </source>
</evidence>
<evidence type="ECO:0000313" key="4">
    <source>
        <dbReference type="EMBL" id="SNU33270.1"/>
    </source>
</evidence>